<reference evidence="1" key="1">
    <citation type="submission" date="2018-05" db="EMBL/GenBank/DDBJ databases">
        <authorList>
            <person name="Lanie J.A."/>
            <person name="Ng W.-L."/>
            <person name="Kazmierczak K.M."/>
            <person name="Andrzejewski T.M."/>
            <person name="Davidsen T.M."/>
            <person name="Wayne K.J."/>
            <person name="Tettelin H."/>
            <person name="Glass J.I."/>
            <person name="Rusch D."/>
            <person name="Podicherti R."/>
            <person name="Tsui H.-C.T."/>
            <person name="Winkler M.E."/>
        </authorList>
    </citation>
    <scope>NUCLEOTIDE SEQUENCE</scope>
</reference>
<dbReference type="EMBL" id="UINC01052646">
    <property type="protein sequence ID" value="SVB68208.1"/>
    <property type="molecule type" value="Genomic_DNA"/>
</dbReference>
<organism evidence="1">
    <name type="scientific">marine metagenome</name>
    <dbReference type="NCBI Taxonomy" id="408172"/>
    <lineage>
        <taxon>unclassified sequences</taxon>
        <taxon>metagenomes</taxon>
        <taxon>ecological metagenomes</taxon>
    </lineage>
</organism>
<gene>
    <name evidence="1" type="ORF">METZ01_LOCUS221062</name>
</gene>
<accession>A0A382FYT6</accession>
<protein>
    <recommendedName>
        <fullName evidence="2">Pyridoxamine 5'-phosphate oxidase putative domain-containing protein</fullName>
    </recommendedName>
</protein>
<evidence type="ECO:0008006" key="2">
    <source>
        <dbReference type="Google" id="ProtNLM"/>
    </source>
</evidence>
<dbReference type="AlphaFoldDB" id="A0A382FYT6"/>
<evidence type="ECO:0000313" key="1">
    <source>
        <dbReference type="EMBL" id="SVB68208.1"/>
    </source>
</evidence>
<sequence>MQLFLFKNINYDFTMSIKVTIEDIDKRFAEYGNSAFVVTMTEAGKAKIVHSVISLEDDCLICSPGKGTLKNLADSSSVSLIFPPHSDDGFSMIIDGDGQILDPEKGSIKVKITGGVLHRPAAQSLNERPKC</sequence>
<proteinExistence type="predicted"/>
<name>A0A382FYT6_9ZZZZ</name>